<organism evidence="2 3">
    <name type="scientific">Suillus discolor</name>
    <dbReference type="NCBI Taxonomy" id="1912936"/>
    <lineage>
        <taxon>Eukaryota</taxon>
        <taxon>Fungi</taxon>
        <taxon>Dikarya</taxon>
        <taxon>Basidiomycota</taxon>
        <taxon>Agaricomycotina</taxon>
        <taxon>Agaricomycetes</taxon>
        <taxon>Agaricomycetidae</taxon>
        <taxon>Boletales</taxon>
        <taxon>Suillineae</taxon>
        <taxon>Suillaceae</taxon>
        <taxon>Suillus</taxon>
    </lineage>
</organism>
<dbReference type="GeneID" id="64702782"/>
<dbReference type="Proteomes" id="UP000823399">
    <property type="component" value="Unassembled WGS sequence"/>
</dbReference>
<dbReference type="OrthoDB" id="2678403at2759"/>
<dbReference type="AlphaFoldDB" id="A0A9P7F5Q0"/>
<feature type="transmembrane region" description="Helical" evidence="1">
    <location>
        <begin position="47"/>
        <end position="70"/>
    </location>
</feature>
<feature type="transmembrane region" description="Helical" evidence="1">
    <location>
        <begin position="82"/>
        <end position="102"/>
    </location>
</feature>
<keyword evidence="1" id="KW-0472">Membrane</keyword>
<dbReference type="EMBL" id="JABBWM010000031">
    <property type="protein sequence ID" value="KAG2107478.1"/>
    <property type="molecule type" value="Genomic_DNA"/>
</dbReference>
<keyword evidence="3" id="KW-1185">Reference proteome</keyword>
<evidence type="ECO:0000256" key="1">
    <source>
        <dbReference type="SAM" id="Phobius"/>
    </source>
</evidence>
<keyword evidence="1" id="KW-0812">Transmembrane</keyword>
<dbReference type="RefSeq" id="XP_041292292.1">
    <property type="nucleotide sequence ID" value="XM_041440523.1"/>
</dbReference>
<comment type="caution">
    <text evidence="2">The sequence shown here is derived from an EMBL/GenBank/DDBJ whole genome shotgun (WGS) entry which is preliminary data.</text>
</comment>
<proteinExistence type="predicted"/>
<protein>
    <submittedName>
        <fullName evidence="2">Uncharacterized protein</fullName>
    </submittedName>
</protein>
<evidence type="ECO:0000313" key="2">
    <source>
        <dbReference type="EMBL" id="KAG2107478.1"/>
    </source>
</evidence>
<gene>
    <name evidence="2" type="ORF">F5147DRAFT_761299</name>
</gene>
<feature type="transmembrane region" description="Helical" evidence="1">
    <location>
        <begin position="23"/>
        <end position="40"/>
    </location>
</feature>
<accession>A0A9P7F5Q0</accession>
<evidence type="ECO:0000313" key="3">
    <source>
        <dbReference type="Proteomes" id="UP000823399"/>
    </source>
</evidence>
<sequence>MTTLQVPQADVLLWSKITNVSPQYYYAALTSLWVAFILDSRCGLGTVFYLACSLSPFVFMLLNMLGIFILRTMAVWERDKRFVVFKIINIMAYLTPIFVFFFQKFIPSMDIEECLIPGGIEFANTKERSTVIVVYCLLVVGELGRYLELDLKYELKLTACLSMHTLSEILLQLWFVPKLFSDVYLLAKPPSFLSWHHPGLNLPSAFGDAHDCRVRLILLGESDSYSFGSRTQVVVLSLMVTRMHRDFWRSDRVSCGNDEVDLTLSTFMAATPDVVLSQDTSRHCPNNA</sequence>
<keyword evidence="1" id="KW-1133">Transmembrane helix</keyword>
<name>A0A9P7F5Q0_9AGAM</name>
<reference evidence="2" key="1">
    <citation type="journal article" date="2020" name="New Phytol.">
        <title>Comparative genomics reveals dynamic genome evolution in host specialist ectomycorrhizal fungi.</title>
        <authorList>
            <person name="Lofgren L.A."/>
            <person name="Nguyen N.H."/>
            <person name="Vilgalys R."/>
            <person name="Ruytinx J."/>
            <person name="Liao H.L."/>
            <person name="Branco S."/>
            <person name="Kuo A."/>
            <person name="LaButti K."/>
            <person name="Lipzen A."/>
            <person name="Andreopoulos W."/>
            <person name="Pangilinan J."/>
            <person name="Riley R."/>
            <person name="Hundley H."/>
            <person name="Na H."/>
            <person name="Barry K."/>
            <person name="Grigoriev I.V."/>
            <person name="Stajich J.E."/>
            <person name="Kennedy P.G."/>
        </authorList>
    </citation>
    <scope>NUCLEOTIDE SEQUENCE</scope>
    <source>
        <strain evidence="2">FC423</strain>
    </source>
</reference>